<dbReference type="EC" id="1.2.1.19" evidence="4"/>
<keyword evidence="5" id="KW-1185">Reference proteome</keyword>
<dbReference type="PANTHER" id="PTHR11699">
    <property type="entry name" value="ALDEHYDE DEHYDROGENASE-RELATED"/>
    <property type="match status" value="1"/>
</dbReference>
<evidence type="ECO:0000256" key="2">
    <source>
        <dbReference type="ARBA" id="ARBA00023027"/>
    </source>
</evidence>
<dbReference type="Pfam" id="PF00171">
    <property type="entry name" value="Aldedh"/>
    <property type="match status" value="1"/>
</dbReference>
<sequence length="103" mass="11369">MKQDNAMQHNLLINGKLVAGEGEKVPVYNPATGEVILEIAEATAAQVDAAVEAADRAFDAWSQTTPKTRAECLLKLADASRRRLKPWRSWSRLNCGKPLHSRD</sequence>
<name>W1DP91_KLEPN</name>
<proteinExistence type="predicted"/>
<dbReference type="InterPro" id="IPR015590">
    <property type="entry name" value="Aldehyde_DH_dom"/>
</dbReference>
<dbReference type="Proteomes" id="UP000019183">
    <property type="component" value="Unassembled WGS sequence"/>
</dbReference>
<protein>
    <submittedName>
        <fullName evidence="4">4-aminobutyraldehyde dehydrogenase</fullName>
        <ecNumber evidence="4">1.2.1.19</ecNumber>
    </submittedName>
</protein>
<evidence type="ECO:0000256" key="1">
    <source>
        <dbReference type="ARBA" id="ARBA00023002"/>
    </source>
</evidence>
<accession>W1DP91</accession>
<dbReference type="EMBL" id="CBWK010000416">
    <property type="protein sequence ID" value="CDL09939.1"/>
    <property type="molecule type" value="Genomic_DNA"/>
</dbReference>
<feature type="domain" description="Aldehyde dehydrogenase" evidence="3">
    <location>
        <begin position="19"/>
        <end position="101"/>
    </location>
</feature>
<dbReference type="Gene3D" id="3.40.605.10">
    <property type="entry name" value="Aldehyde Dehydrogenase, Chain A, domain 1"/>
    <property type="match status" value="1"/>
</dbReference>
<keyword evidence="1 4" id="KW-0560">Oxidoreductase</keyword>
<dbReference type="GO" id="GO:0019145">
    <property type="term" value="F:aminobutyraldehyde dehydrogenase (NAD+) activity"/>
    <property type="evidence" value="ECO:0007669"/>
    <property type="project" value="UniProtKB-EC"/>
</dbReference>
<reference evidence="4" key="1">
    <citation type="submission" date="2013-10" db="EMBL/GenBank/DDBJ databases">
        <title>Antibiotic resistance diversity of beta-lactamase producers in the General Hospital Vienna.</title>
        <authorList>
            <person name="Barisic I."/>
            <person name="Mitteregger D."/>
            <person name="Hirschl A.M."/>
            <person name="Noehammer C."/>
            <person name="Wiesinger-Mayr H."/>
        </authorList>
    </citation>
    <scope>NUCLEOTIDE SEQUENCE [LARGE SCALE GENOMIC DNA]</scope>
    <source>
        <strain evidence="4">IS43</strain>
    </source>
</reference>
<dbReference type="AlphaFoldDB" id="W1DP91"/>
<evidence type="ECO:0000313" key="4">
    <source>
        <dbReference type="EMBL" id="CDL09939.1"/>
    </source>
</evidence>
<dbReference type="InterPro" id="IPR016161">
    <property type="entry name" value="Ald_DH/histidinol_DH"/>
</dbReference>
<evidence type="ECO:0000313" key="5">
    <source>
        <dbReference type="Proteomes" id="UP000019183"/>
    </source>
</evidence>
<dbReference type="InterPro" id="IPR016162">
    <property type="entry name" value="Ald_DH_N"/>
</dbReference>
<dbReference type="SUPFAM" id="SSF53720">
    <property type="entry name" value="ALDH-like"/>
    <property type="match status" value="1"/>
</dbReference>
<comment type="caution">
    <text evidence="4">The sequence shown here is derived from an EMBL/GenBank/DDBJ whole genome shotgun (WGS) entry which is preliminary data.</text>
</comment>
<organism evidence="4 5">
    <name type="scientific">Klebsiella pneumoniae IS43</name>
    <dbReference type="NCBI Taxonomy" id="1432552"/>
    <lineage>
        <taxon>Bacteria</taxon>
        <taxon>Pseudomonadati</taxon>
        <taxon>Pseudomonadota</taxon>
        <taxon>Gammaproteobacteria</taxon>
        <taxon>Enterobacterales</taxon>
        <taxon>Enterobacteriaceae</taxon>
        <taxon>Klebsiella/Raoultella group</taxon>
        <taxon>Klebsiella</taxon>
        <taxon>Klebsiella pneumoniae complex</taxon>
    </lineage>
</organism>
<evidence type="ECO:0000259" key="3">
    <source>
        <dbReference type="Pfam" id="PF00171"/>
    </source>
</evidence>
<keyword evidence="2" id="KW-0520">NAD</keyword>